<proteinExistence type="predicted"/>
<sequence length="199" mass="21657">MGMTGRMDEVADALTRASAGPPNGAALLADALSGLLAWELGPRPPDAGDRARIATLLKEGANRRNLGAYVAETAEYAERGRLDGYVPACERRSALQVLVDGFGEHGVPGPAVVEELEEIDEELRAAAEDAPPPHRNQIPDRIPGSHWWWRAPRRTDMSMREYRSRLYGGDLEEFEGDAPGSADWLRCGDAACWCHDAPP</sequence>
<comment type="caution">
    <text evidence="1">The sequence shown here is derived from an EMBL/GenBank/DDBJ whole genome shotgun (WGS) entry which is preliminary data.</text>
</comment>
<dbReference type="EMBL" id="JACJII010000001">
    <property type="protein sequence ID" value="MBA9006717.1"/>
    <property type="molecule type" value="Genomic_DNA"/>
</dbReference>
<evidence type="ECO:0000313" key="2">
    <source>
        <dbReference type="Proteomes" id="UP000539313"/>
    </source>
</evidence>
<evidence type="ECO:0000313" key="1">
    <source>
        <dbReference type="EMBL" id="MBA9006717.1"/>
    </source>
</evidence>
<dbReference type="RefSeq" id="WP_182707529.1">
    <property type="nucleotide sequence ID" value="NZ_JACJII010000001.1"/>
</dbReference>
<dbReference type="AlphaFoldDB" id="A0A7W3N397"/>
<keyword evidence="2" id="KW-1185">Reference proteome</keyword>
<gene>
    <name evidence="1" type="ORF">HNR21_005599</name>
</gene>
<name>A0A7W3N397_9ACTN</name>
<reference evidence="1 2" key="1">
    <citation type="submission" date="2020-08" db="EMBL/GenBank/DDBJ databases">
        <title>Sequencing the genomes of 1000 actinobacteria strains.</title>
        <authorList>
            <person name="Klenk H.-P."/>
        </authorList>
    </citation>
    <scope>NUCLEOTIDE SEQUENCE [LARGE SCALE GENOMIC DNA]</scope>
    <source>
        <strain evidence="1 2">DSM 45823</strain>
    </source>
</reference>
<organism evidence="1 2">
    <name type="scientific">Thermomonospora cellulosilytica</name>
    <dbReference type="NCBI Taxonomy" id="1411118"/>
    <lineage>
        <taxon>Bacteria</taxon>
        <taxon>Bacillati</taxon>
        <taxon>Actinomycetota</taxon>
        <taxon>Actinomycetes</taxon>
        <taxon>Streptosporangiales</taxon>
        <taxon>Thermomonosporaceae</taxon>
        <taxon>Thermomonospora</taxon>
    </lineage>
</organism>
<accession>A0A7W3N397</accession>
<dbReference type="Proteomes" id="UP000539313">
    <property type="component" value="Unassembled WGS sequence"/>
</dbReference>
<protein>
    <submittedName>
        <fullName evidence="1">Uncharacterized protein</fullName>
    </submittedName>
</protein>